<dbReference type="Proteomes" id="UP001062165">
    <property type="component" value="Chromosome"/>
</dbReference>
<organism evidence="1 2">
    <name type="scientific">Reichenbachiella carrageenanivorans</name>
    <dbReference type="NCBI Taxonomy" id="2979869"/>
    <lineage>
        <taxon>Bacteria</taxon>
        <taxon>Pseudomonadati</taxon>
        <taxon>Bacteroidota</taxon>
        <taxon>Cytophagia</taxon>
        <taxon>Cytophagales</taxon>
        <taxon>Reichenbachiellaceae</taxon>
        <taxon>Reichenbachiella</taxon>
    </lineage>
</organism>
<dbReference type="RefSeq" id="WP_263049636.1">
    <property type="nucleotide sequence ID" value="NZ_CP106735.1"/>
</dbReference>
<accession>A0ABY6CW03</accession>
<evidence type="ECO:0000313" key="2">
    <source>
        <dbReference type="Proteomes" id="UP001062165"/>
    </source>
</evidence>
<proteinExistence type="predicted"/>
<sequence length="195" mass="22879">MKTSTSILFLRFIEKKTKIQDFEKWIYESESLEEELPDETYTELISLDFNDKSIRKIVTELVFPLLDVGNAHKQQLIELISEILDKKIDPIAGISELHYNWLDEKGYLFLSNNTTIANFGEQGKSIVSRTDFSNELTIDEKWKLVKSDDTSFIDYLVKTKTKLEDGRIRLTGNFKEVKFYGLQFEYEEKSTQQHL</sequence>
<reference evidence="1" key="1">
    <citation type="submission" date="2022-10" db="EMBL/GenBank/DDBJ databases">
        <title>Comparative genomics and taxonomic characterization of three novel marine species of genus Reichenbachiella exhibiting antioxidant and polysaccharide degradation activities.</title>
        <authorList>
            <person name="Muhammad N."/>
            <person name="Lee Y.-J."/>
            <person name="Ko J."/>
            <person name="Kim S.-G."/>
        </authorList>
    </citation>
    <scope>NUCLEOTIDE SEQUENCE</scope>
    <source>
        <strain evidence="1">Wsw4-B4</strain>
    </source>
</reference>
<keyword evidence="2" id="KW-1185">Reference proteome</keyword>
<gene>
    <name evidence="1" type="ORF">N7E81_10970</name>
</gene>
<name>A0ABY6CW03_9BACT</name>
<dbReference type="EMBL" id="CP106735">
    <property type="protein sequence ID" value="UXX77889.1"/>
    <property type="molecule type" value="Genomic_DNA"/>
</dbReference>
<evidence type="ECO:0000313" key="1">
    <source>
        <dbReference type="EMBL" id="UXX77889.1"/>
    </source>
</evidence>
<protein>
    <submittedName>
        <fullName evidence="1">Uncharacterized protein</fullName>
    </submittedName>
</protein>